<reference evidence="1 2" key="1">
    <citation type="journal article" date="2013" name="BMC Genomics">
        <title>Reconstruction of the lipid metabolism for the microalga Monoraphidium neglectum from its genome sequence reveals characteristics suitable for biofuel production.</title>
        <authorList>
            <person name="Bogen C."/>
            <person name="Al-Dilaimi A."/>
            <person name="Albersmeier A."/>
            <person name="Wichmann J."/>
            <person name="Grundmann M."/>
            <person name="Rupp O."/>
            <person name="Lauersen K.J."/>
            <person name="Blifernez-Klassen O."/>
            <person name="Kalinowski J."/>
            <person name="Goesmann A."/>
            <person name="Mussgnug J.H."/>
            <person name="Kruse O."/>
        </authorList>
    </citation>
    <scope>NUCLEOTIDE SEQUENCE [LARGE SCALE GENOMIC DNA]</scope>
    <source>
        <strain evidence="1 2">SAG 48.87</strain>
    </source>
</reference>
<dbReference type="EMBL" id="KK104841">
    <property type="protein sequence ID" value="KIY93353.1"/>
    <property type="molecule type" value="Genomic_DNA"/>
</dbReference>
<sequence length="116" mass="11607">MSPAARAEAERRRGEAAAAAAAAFVVAAAAAAAAEGERGQGAEADDASSDSTLWVNIREDPYDDRWDLAQGCGDDGEGFGDGCGGGDGDGDECYEDAMAVMPVLSAGLSGDYGARV</sequence>
<dbReference type="GeneID" id="25732190"/>
<accession>A0A0D2KBR7</accession>
<evidence type="ECO:0000313" key="2">
    <source>
        <dbReference type="Proteomes" id="UP000054498"/>
    </source>
</evidence>
<name>A0A0D2KBR7_9CHLO</name>
<dbReference type="RefSeq" id="XP_013892373.1">
    <property type="nucleotide sequence ID" value="XM_014036919.1"/>
</dbReference>
<organism evidence="1 2">
    <name type="scientific">Monoraphidium neglectum</name>
    <dbReference type="NCBI Taxonomy" id="145388"/>
    <lineage>
        <taxon>Eukaryota</taxon>
        <taxon>Viridiplantae</taxon>
        <taxon>Chlorophyta</taxon>
        <taxon>core chlorophytes</taxon>
        <taxon>Chlorophyceae</taxon>
        <taxon>CS clade</taxon>
        <taxon>Sphaeropleales</taxon>
        <taxon>Selenastraceae</taxon>
        <taxon>Monoraphidium</taxon>
    </lineage>
</organism>
<gene>
    <name evidence="1" type="ORF">MNEG_14610</name>
</gene>
<keyword evidence="2" id="KW-1185">Reference proteome</keyword>
<dbReference type="KEGG" id="mng:MNEG_14610"/>
<proteinExistence type="predicted"/>
<dbReference type="AlphaFoldDB" id="A0A0D2KBR7"/>
<protein>
    <submittedName>
        <fullName evidence="1">Uncharacterized protein</fullName>
    </submittedName>
</protein>
<evidence type="ECO:0000313" key="1">
    <source>
        <dbReference type="EMBL" id="KIY93353.1"/>
    </source>
</evidence>
<dbReference type="Proteomes" id="UP000054498">
    <property type="component" value="Unassembled WGS sequence"/>
</dbReference>